<dbReference type="Proteomes" id="UP000002059">
    <property type="component" value="Partially assembled WGS sequence"/>
</dbReference>
<evidence type="ECO:0000313" key="2">
    <source>
        <dbReference type="EMBL" id="KGQ00692.1"/>
    </source>
</evidence>
<protein>
    <submittedName>
        <fullName evidence="2">Uncharacterized protein</fullName>
    </submittedName>
</protein>
<name>A0A0A2V2X3_PARBA</name>
<dbReference type="AlphaFoldDB" id="A0A0A2V2X3"/>
<evidence type="ECO:0000313" key="3">
    <source>
        <dbReference type="Proteomes" id="UP000002059"/>
    </source>
</evidence>
<reference evidence="2 3" key="1">
    <citation type="journal article" date="2011" name="PLoS Genet.">
        <title>Comparative genomic analysis of human fungal pathogens causing paracoccidioidomycosis.</title>
        <authorList>
            <person name="Desjardins C.A."/>
            <person name="Champion M.D."/>
            <person name="Holder J.W."/>
            <person name="Muszewska A."/>
            <person name="Goldberg J."/>
            <person name="Bailao A.M."/>
            <person name="Brigido M.M."/>
            <person name="Ferreira M.E."/>
            <person name="Garcia A.M."/>
            <person name="Grynberg M."/>
            <person name="Gujja S."/>
            <person name="Heiman D.I."/>
            <person name="Henn M.R."/>
            <person name="Kodira C.D."/>
            <person name="Leon-Narvaez H."/>
            <person name="Longo L.V."/>
            <person name="Ma L.J."/>
            <person name="Malavazi I."/>
            <person name="Matsuo A.L."/>
            <person name="Morais F.V."/>
            <person name="Pereira M."/>
            <person name="Rodriguez-Brito S."/>
            <person name="Sakthikumar S."/>
            <person name="Salem-Izacc S.M."/>
            <person name="Sykes S.M."/>
            <person name="Teixeira M.M."/>
            <person name="Vallejo M.C."/>
            <person name="Walter M.E."/>
            <person name="Yandava C."/>
            <person name="Young S."/>
            <person name="Zeng Q."/>
            <person name="Zucker J."/>
            <person name="Felipe M.S."/>
            <person name="Goldman G.H."/>
            <person name="Haas B.J."/>
            <person name="McEwen J.G."/>
            <person name="Nino-Vega G."/>
            <person name="Puccia R."/>
            <person name="San-Blas G."/>
            <person name="Soares C.M."/>
            <person name="Birren B.W."/>
            <person name="Cuomo C.A."/>
        </authorList>
    </citation>
    <scope>NUCLEOTIDE SEQUENCE [LARGE SCALE GENOMIC DNA]</scope>
    <source>
        <strain evidence="3">ATCC MYA-826 / Pb01</strain>
    </source>
</reference>
<dbReference type="GeneID" id="26971235"/>
<dbReference type="EMBL" id="KN294039">
    <property type="protein sequence ID" value="KGQ00692.1"/>
    <property type="molecule type" value="Genomic_DNA"/>
</dbReference>
<organism evidence="2 3">
    <name type="scientific">Paracoccidioides lutzii (strain ATCC MYA-826 / Pb01)</name>
    <name type="common">Paracoccidioides brasiliensis</name>
    <dbReference type="NCBI Taxonomy" id="502779"/>
    <lineage>
        <taxon>Eukaryota</taxon>
        <taxon>Fungi</taxon>
        <taxon>Dikarya</taxon>
        <taxon>Ascomycota</taxon>
        <taxon>Pezizomycotina</taxon>
        <taxon>Eurotiomycetes</taxon>
        <taxon>Eurotiomycetidae</taxon>
        <taxon>Onygenales</taxon>
        <taxon>Ajellomycetaceae</taxon>
        <taxon>Paracoccidioides</taxon>
    </lineage>
</organism>
<sequence>MSRLPPTPQSERKRSLHSHSKAQETFPTLYEEGVVDTVPTSGDEGETKYALVKEAMEEAISTCDTGKGPVRDESEDDGTPSPNPGPIPIPTPNANGMITMTTADLLTFCQQMMTARENARMSDTTPAYTLKQEIREYHKEVQASMDTKTVTTFDGTNYQAWRIGILADAEVIGATDILMKNQHEPPEEYGTNQLDKERWTVCTKALYH</sequence>
<dbReference type="KEGG" id="pbl:PAAG_12648"/>
<dbReference type="HOGENOM" id="CLU_114631_2_0_1"/>
<proteinExistence type="predicted"/>
<dbReference type="VEuPathDB" id="FungiDB:PAAG_12648"/>
<evidence type="ECO:0000256" key="1">
    <source>
        <dbReference type="SAM" id="MobiDB-lite"/>
    </source>
</evidence>
<feature type="region of interest" description="Disordered" evidence="1">
    <location>
        <begin position="61"/>
        <end position="94"/>
    </location>
</feature>
<keyword evidence="3" id="KW-1185">Reference proteome</keyword>
<dbReference type="OrthoDB" id="4188785at2759"/>
<dbReference type="RefSeq" id="XP_015702276.1">
    <property type="nucleotide sequence ID" value="XM_015848114.1"/>
</dbReference>
<feature type="region of interest" description="Disordered" evidence="1">
    <location>
        <begin position="1"/>
        <end position="49"/>
    </location>
</feature>
<accession>A0A0A2V2X3</accession>
<feature type="compositionally biased region" description="Pro residues" evidence="1">
    <location>
        <begin position="81"/>
        <end position="91"/>
    </location>
</feature>
<gene>
    <name evidence="2" type="ORF">PAAG_12648</name>
</gene>